<dbReference type="InterPro" id="IPR003140">
    <property type="entry name" value="PLipase/COase/thioEstase"/>
</dbReference>
<proteinExistence type="inferred from homology"/>
<accession>A0AA39XJZ9</accession>
<keyword evidence="4" id="KW-1185">Reference proteome</keyword>
<dbReference type="PANTHER" id="PTHR10655">
    <property type="entry name" value="LYSOPHOSPHOLIPASE-RELATED"/>
    <property type="match status" value="1"/>
</dbReference>
<dbReference type="Proteomes" id="UP001174934">
    <property type="component" value="Unassembled WGS sequence"/>
</dbReference>
<protein>
    <submittedName>
        <fullName evidence="3">Phospholipase/Carboxylesterase superfamily protein</fullName>
    </submittedName>
</protein>
<comment type="caution">
    <text evidence="3">The sequence shown here is derived from an EMBL/GenBank/DDBJ whole genome shotgun (WGS) entry which is preliminary data.</text>
</comment>
<organism evidence="3 4">
    <name type="scientific">Bombardia bombarda</name>
    <dbReference type="NCBI Taxonomy" id="252184"/>
    <lineage>
        <taxon>Eukaryota</taxon>
        <taxon>Fungi</taxon>
        <taxon>Dikarya</taxon>
        <taxon>Ascomycota</taxon>
        <taxon>Pezizomycotina</taxon>
        <taxon>Sordariomycetes</taxon>
        <taxon>Sordariomycetidae</taxon>
        <taxon>Sordariales</taxon>
        <taxon>Lasiosphaeriaceae</taxon>
        <taxon>Bombardia</taxon>
    </lineage>
</organism>
<gene>
    <name evidence="3" type="ORF">B0T17DRAFT_502871</name>
</gene>
<dbReference type="InterPro" id="IPR029058">
    <property type="entry name" value="AB_hydrolase_fold"/>
</dbReference>
<dbReference type="EMBL" id="JAULSR010000001">
    <property type="protein sequence ID" value="KAK0635319.1"/>
    <property type="molecule type" value="Genomic_DNA"/>
</dbReference>
<evidence type="ECO:0000313" key="4">
    <source>
        <dbReference type="Proteomes" id="UP001174934"/>
    </source>
</evidence>
<sequence>MPTPTRIPTLSDFTPLSPALTVSLAFPSPPESTTSILLLFHGLGDYEAPFAGFAENLALPGVLAISVRGVSPLPPSLLSDNGLDTSGPNVRHFHWGDDITISPTTGELDTDPGFEKAEGLVLGRLVREVLVGKCGWEAADVLMFGFGQGGSLALGLAARVGAEGEAFKGVVSIGGPLPPSMVSSVSGREKARTPVLVLHGKESEAVDEDAVEALRREFEDVREVKWDRRDDGMPRSREEVLPMMQFFAERLKGEGV</sequence>
<dbReference type="InterPro" id="IPR050565">
    <property type="entry name" value="LYPA1-2/EST-like"/>
</dbReference>
<dbReference type="Gene3D" id="3.40.50.1820">
    <property type="entry name" value="alpha/beta hydrolase"/>
    <property type="match status" value="1"/>
</dbReference>
<dbReference type="PANTHER" id="PTHR10655:SF67">
    <property type="entry name" value="PHOSPHOLIPASE_CARBOXYLESTERASE SUPERFAMILY (AFU_ORTHOLOGUE AFUA_5G09340)"/>
    <property type="match status" value="1"/>
</dbReference>
<evidence type="ECO:0000313" key="3">
    <source>
        <dbReference type="EMBL" id="KAK0635319.1"/>
    </source>
</evidence>
<evidence type="ECO:0000259" key="2">
    <source>
        <dbReference type="Pfam" id="PF02230"/>
    </source>
</evidence>
<feature type="domain" description="Phospholipase/carboxylesterase/thioesterase" evidence="2">
    <location>
        <begin position="29"/>
        <end position="245"/>
    </location>
</feature>
<dbReference type="GO" id="GO:0005737">
    <property type="term" value="C:cytoplasm"/>
    <property type="evidence" value="ECO:0007669"/>
    <property type="project" value="TreeGrafter"/>
</dbReference>
<evidence type="ECO:0000256" key="1">
    <source>
        <dbReference type="ARBA" id="ARBA00006499"/>
    </source>
</evidence>
<dbReference type="Pfam" id="PF02230">
    <property type="entry name" value="Abhydrolase_2"/>
    <property type="match status" value="1"/>
</dbReference>
<comment type="similarity">
    <text evidence="1">Belongs to the AB hydrolase superfamily. AB hydrolase 2 family.</text>
</comment>
<dbReference type="GO" id="GO:0008474">
    <property type="term" value="F:palmitoyl-(protein) hydrolase activity"/>
    <property type="evidence" value="ECO:0007669"/>
    <property type="project" value="TreeGrafter"/>
</dbReference>
<dbReference type="SUPFAM" id="SSF53474">
    <property type="entry name" value="alpha/beta-Hydrolases"/>
    <property type="match status" value="1"/>
</dbReference>
<reference evidence="3" key="1">
    <citation type="submission" date="2023-06" db="EMBL/GenBank/DDBJ databases">
        <title>Genome-scale phylogeny and comparative genomics of the fungal order Sordariales.</title>
        <authorList>
            <consortium name="Lawrence Berkeley National Laboratory"/>
            <person name="Hensen N."/>
            <person name="Bonometti L."/>
            <person name="Westerberg I."/>
            <person name="Brannstrom I.O."/>
            <person name="Guillou S."/>
            <person name="Cros-Aarteil S."/>
            <person name="Calhoun S."/>
            <person name="Haridas S."/>
            <person name="Kuo A."/>
            <person name="Mondo S."/>
            <person name="Pangilinan J."/>
            <person name="Riley R."/>
            <person name="LaButti K."/>
            <person name="Andreopoulos B."/>
            <person name="Lipzen A."/>
            <person name="Chen C."/>
            <person name="Yanf M."/>
            <person name="Daum C."/>
            <person name="Ng V."/>
            <person name="Clum A."/>
            <person name="Steindorff A."/>
            <person name="Ohm R."/>
            <person name="Martin F."/>
            <person name="Silar P."/>
            <person name="Natvig D."/>
            <person name="Lalanne C."/>
            <person name="Gautier V."/>
            <person name="Ament-velasquez S.L."/>
            <person name="Kruys A."/>
            <person name="Hutchinson M.I."/>
            <person name="Powell A.J."/>
            <person name="Barry K."/>
            <person name="Miller A.N."/>
            <person name="Grigoriev I.V."/>
            <person name="Debuchy R."/>
            <person name="Gladieux P."/>
            <person name="Thoren M.H."/>
            <person name="Johannesson H."/>
        </authorList>
    </citation>
    <scope>NUCLEOTIDE SEQUENCE</scope>
    <source>
        <strain evidence="3">SMH3391-2</strain>
    </source>
</reference>
<dbReference type="GO" id="GO:0052689">
    <property type="term" value="F:carboxylic ester hydrolase activity"/>
    <property type="evidence" value="ECO:0007669"/>
    <property type="project" value="TreeGrafter"/>
</dbReference>
<dbReference type="AlphaFoldDB" id="A0AA39XJZ9"/>
<name>A0AA39XJZ9_9PEZI</name>